<dbReference type="PANTHER" id="PTHR33064:SF37">
    <property type="entry name" value="RIBONUCLEASE H"/>
    <property type="match status" value="1"/>
</dbReference>
<dbReference type="Gene3D" id="3.60.10.10">
    <property type="entry name" value="Endonuclease/exonuclease/phosphatase"/>
    <property type="match status" value="1"/>
</dbReference>
<gene>
    <name evidence="3" type="primary">LOC138928435</name>
</gene>
<dbReference type="InterPro" id="IPR051320">
    <property type="entry name" value="Viral_Replic_Matur_Polypro"/>
</dbReference>
<dbReference type="RefSeq" id="XP_070141607.1">
    <property type="nucleotide sequence ID" value="XM_070285506.1"/>
</dbReference>
<dbReference type="Gene3D" id="3.10.10.10">
    <property type="entry name" value="HIV Type 1 Reverse Transcriptase, subunit A, domain 1"/>
    <property type="match status" value="1"/>
</dbReference>
<protein>
    <recommendedName>
        <fullName evidence="1">Reverse transcriptase/retrotransposon-derived protein RNase H-like domain-containing protein</fullName>
    </recommendedName>
</protein>
<keyword evidence="2" id="KW-1185">Reference proteome</keyword>
<dbReference type="SUPFAM" id="SSF56219">
    <property type="entry name" value="DNase I-like"/>
    <property type="match status" value="1"/>
</dbReference>
<evidence type="ECO:0000313" key="3">
    <source>
        <dbReference type="RefSeq" id="XP_070141607.1"/>
    </source>
</evidence>
<dbReference type="InterPro" id="IPR043502">
    <property type="entry name" value="DNA/RNA_pol_sf"/>
</dbReference>
<dbReference type="GeneID" id="138928435"/>
<dbReference type="PANTHER" id="PTHR33064">
    <property type="entry name" value="POL PROTEIN"/>
    <property type="match status" value="1"/>
</dbReference>
<name>A0ABM4GFW1_DROKI</name>
<feature type="domain" description="Reverse transcriptase/retrotransposon-derived protein RNase H-like" evidence="1">
    <location>
        <begin position="590"/>
        <end position="685"/>
    </location>
</feature>
<dbReference type="InterPro" id="IPR041577">
    <property type="entry name" value="RT_RNaseH_2"/>
</dbReference>
<evidence type="ECO:0000313" key="2">
    <source>
        <dbReference type="Proteomes" id="UP001652661"/>
    </source>
</evidence>
<evidence type="ECO:0000259" key="1">
    <source>
        <dbReference type="Pfam" id="PF17919"/>
    </source>
</evidence>
<dbReference type="InterPro" id="IPR036691">
    <property type="entry name" value="Endo/exonu/phosph_ase_sf"/>
</dbReference>
<accession>A0ABM4GFW1</accession>
<sequence>MVHARLVESLYARMEDDPEAPMTTFNGAAWLNGVKILKCMDDPTRNSDDLTVVMLESGKKRLLVASCYIAHDRTAPLISLVEASPKDQQLLLGAEANAHHCVWGSPDINDRVGEKNKYMAEAEAQREDDKLALNQLKTPTMEQQVLQNSKNLEEIMKFLSLQCQNAQKAQSTSIISPESFSKVVPEFDGQNIPVEQWFVNFEKNADAYVLDEKQRYVQARSKMTKAAALFLNTVFVGTYNELKSVLIAEFKRTYASADVHKKLGERKKQEAESFHEYVLQMRQIAALVDGVDVMSVIRYIVDGLNIKNEYKYSMYSCKSYDELQSQYAIFEQMTQREPVHKHTAGAGKKPDYAGRAVHCFNCADVSIVKASVFKMFPDAQLEKSVALLRGLGNTKTFQKGYFFAEVLVDNIKVQQKFVVVPDDKLEYNGLLGYDLMSKFCVVLDKDGFHFSQKFEPVTRSMVKSYKPESPAAKSPIELKIVPSSPMTPFKQQPSRYSMVECAAIRDQVAEWLQSGVVRKSTSNFGSRVVIVKKKDGSNRVCVDFRQLNAMVLKDCFPVPLMDDVLEKLQAAKLKTTNKPAEKDAEFKMDTEELNAFNQLKASLCQEPVLRIYSQNAHTELHTDASKDGFGATLLQRFGENLHPIFFWSKKTSESDSKRHSYILEVKAAYLAIEKFRHYLLGVNFVLKAPFELMFGTKMLTNITYKLTSILEQELMEDFEMERQEMRREANRM</sequence>
<dbReference type="Gene3D" id="3.10.20.370">
    <property type="match status" value="1"/>
</dbReference>
<proteinExistence type="predicted"/>
<dbReference type="SUPFAM" id="SSF56672">
    <property type="entry name" value="DNA/RNA polymerases"/>
    <property type="match status" value="1"/>
</dbReference>
<organism evidence="2 3">
    <name type="scientific">Drosophila kikkawai</name>
    <name type="common">Fruit fly</name>
    <dbReference type="NCBI Taxonomy" id="30033"/>
    <lineage>
        <taxon>Eukaryota</taxon>
        <taxon>Metazoa</taxon>
        <taxon>Ecdysozoa</taxon>
        <taxon>Arthropoda</taxon>
        <taxon>Hexapoda</taxon>
        <taxon>Insecta</taxon>
        <taxon>Pterygota</taxon>
        <taxon>Neoptera</taxon>
        <taxon>Endopterygota</taxon>
        <taxon>Diptera</taxon>
        <taxon>Brachycera</taxon>
        <taxon>Muscomorpha</taxon>
        <taxon>Ephydroidea</taxon>
        <taxon>Drosophilidae</taxon>
        <taxon>Drosophila</taxon>
        <taxon>Sophophora</taxon>
    </lineage>
</organism>
<dbReference type="Proteomes" id="UP001652661">
    <property type="component" value="Chromosome 3L"/>
</dbReference>
<reference evidence="3" key="1">
    <citation type="submission" date="2025-08" db="UniProtKB">
        <authorList>
            <consortium name="RefSeq"/>
        </authorList>
    </citation>
    <scope>IDENTIFICATION</scope>
    <source>
        <strain evidence="3">14028-0561.14</strain>
        <tissue evidence="3">Whole fly</tissue>
    </source>
</reference>
<dbReference type="Pfam" id="PF17919">
    <property type="entry name" value="RT_RNaseH_2"/>
    <property type="match status" value="1"/>
</dbReference>